<feature type="region of interest" description="Disordered" evidence="2">
    <location>
        <begin position="664"/>
        <end position="706"/>
    </location>
</feature>
<dbReference type="SUPFAM" id="SSF57756">
    <property type="entry name" value="Retrovirus zinc finger-like domains"/>
    <property type="match status" value="1"/>
</dbReference>
<keyword evidence="1" id="KW-0863">Zinc-finger</keyword>
<dbReference type="InterPro" id="IPR001878">
    <property type="entry name" value="Znf_CCHC"/>
</dbReference>
<reference evidence="5" key="1">
    <citation type="journal article" date="2015" name="Nat. Genet.">
        <title>The genome and transcriptome of the zoonotic hookworm Ancylostoma ceylanicum identify infection-specific gene families.</title>
        <authorList>
            <person name="Schwarz E.M."/>
            <person name="Hu Y."/>
            <person name="Antoshechkin I."/>
            <person name="Miller M.M."/>
            <person name="Sternberg P.W."/>
            <person name="Aroian R.V."/>
        </authorList>
    </citation>
    <scope>NUCLEOTIDE SEQUENCE</scope>
    <source>
        <strain evidence="5">HY135</strain>
    </source>
</reference>
<feature type="compositionally biased region" description="Low complexity" evidence="2">
    <location>
        <begin position="523"/>
        <end position="532"/>
    </location>
</feature>
<dbReference type="PROSITE" id="PS50158">
    <property type="entry name" value="ZF_CCHC"/>
    <property type="match status" value="1"/>
</dbReference>
<feature type="region of interest" description="Disordered" evidence="2">
    <location>
        <begin position="477"/>
        <end position="564"/>
    </location>
</feature>
<dbReference type="GO" id="GO:0003676">
    <property type="term" value="F:nucleic acid binding"/>
    <property type="evidence" value="ECO:0007669"/>
    <property type="project" value="InterPro"/>
</dbReference>
<feature type="region of interest" description="Disordered" evidence="2">
    <location>
        <begin position="17"/>
        <end position="66"/>
    </location>
</feature>
<proteinExistence type="predicted"/>
<keyword evidence="1" id="KW-0479">Metal-binding</keyword>
<evidence type="ECO:0000256" key="2">
    <source>
        <dbReference type="SAM" id="MobiDB-lite"/>
    </source>
</evidence>
<dbReference type="Proteomes" id="UP000024635">
    <property type="component" value="Unassembled WGS sequence"/>
</dbReference>
<feature type="domain" description="CCHC-type" evidence="3">
    <location>
        <begin position="574"/>
        <end position="589"/>
    </location>
</feature>
<comment type="caution">
    <text evidence="4">The sequence shown here is derived from an EMBL/GenBank/DDBJ whole genome shotgun (WGS) entry which is preliminary data.</text>
</comment>
<dbReference type="GO" id="GO:0008270">
    <property type="term" value="F:zinc ion binding"/>
    <property type="evidence" value="ECO:0007669"/>
    <property type="project" value="UniProtKB-KW"/>
</dbReference>
<evidence type="ECO:0000259" key="3">
    <source>
        <dbReference type="PROSITE" id="PS50158"/>
    </source>
</evidence>
<dbReference type="AlphaFoldDB" id="A0A016TSV9"/>
<dbReference type="InterPro" id="IPR036875">
    <property type="entry name" value="Znf_CCHC_sf"/>
</dbReference>
<protein>
    <recommendedName>
        <fullName evidence="3">CCHC-type domain-containing protein</fullName>
    </recommendedName>
</protein>
<evidence type="ECO:0000313" key="4">
    <source>
        <dbReference type="EMBL" id="EYC05880.1"/>
    </source>
</evidence>
<dbReference type="EMBL" id="JARK01001415">
    <property type="protein sequence ID" value="EYC05880.1"/>
    <property type="molecule type" value="Genomic_DNA"/>
</dbReference>
<name>A0A016TSV9_9BILA</name>
<feature type="compositionally biased region" description="Basic and acidic residues" evidence="2">
    <location>
        <begin position="123"/>
        <end position="142"/>
    </location>
</feature>
<keyword evidence="1" id="KW-0862">Zinc</keyword>
<dbReference type="OrthoDB" id="5876234at2759"/>
<keyword evidence="5" id="KW-1185">Reference proteome</keyword>
<gene>
    <name evidence="4" type="primary">Acey_s0079.g1236</name>
    <name evidence="4" type="ORF">Y032_0079g1236</name>
</gene>
<dbReference type="GO" id="GO:0005737">
    <property type="term" value="C:cytoplasm"/>
    <property type="evidence" value="ECO:0007669"/>
    <property type="project" value="UniProtKB-ARBA"/>
</dbReference>
<feature type="compositionally biased region" description="Polar residues" evidence="2">
    <location>
        <begin position="202"/>
        <end position="226"/>
    </location>
</feature>
<feature type="compositionally biased region" description="Polar residues" evidence="2">
    <location>
        <begin position="86"/>
        <end position="103"/>
    </location>
</feature>
<feature type="compositionally biased region" description="Pro residues" evidence="2">
    <location>
        <begin position="500"/>
        <end position="511"/>
    </location>
</feature>
<dbReference type="GO" id="GO:0019899">
    <property type="term" value="F:enzyme binding"/>
    <property type="evidence" value="ECO:0007669"/>
    <property type="project" value="UniProtKB-ARBA"/>
</dbReference>
<sequence length="706" mass="79883">MSAVPVSVVDAVANRQAEEAVNNTEPPLQAVKPPTNKAAVKKPDAIDEAPNREPYYPSMPSPPVLSGSWAEEMARELPVLDRENETVPTADTAEVQSSSTVIQNRIYKKGRRAKKTEVSQNESVEKPKSVERQVSKKNASEKKTVTVLKEPLSVKDSSQSNLASFQRWVEIKQTKSLETQRKIDEKTEKDLLKTLSNWKGLNSVSGTKGENSSKSVTIRPNPSPSDTGILPKIPQPNTYDAEHRTTEELTATQLRQVIAYLDSSYFNFVRTQACQDITIPSNQSVAEVKSVIRIAKSVKQLHRLTENLVNIFRRLAVFTSEADPSKVSFALVSAWIDELTHGIVSVSVHRDCIQEEMLPMLLASPEVIRTTQSQLEHLNINQSVLNELLQASSLACAFAHRYIRTLQTFQLTQSFRWSDAPVCSLDTDYQWGERQKRMTDVFPDPSSFYAHLQAWRNTFSKELGITAANRRLAEYRTSQVGVDQGSQTEDSTNRTARNPQAPPQPSAPQPGPERSTLRNNVERGNPSNNNRQRSPRAVEVNRSRKRRQSVNDEEQRHQKPRLELSAPPLKYSGCVFCSDRGHYSTECPNVWRLSLRRNVIYSESLCHKCLKRHLGECKLDRKCAICKSRSHHQALCVRNRYAACDIRQPAVEFYEDLAQRPSVRLPQRADREPVAEEQIQHNPRVSGDEEESEPPYDDDDRDEGLW</sequence>
<evidence type="ECO:0000256" key="1">
    <source>
        <dbReference type="PROSITE-ProRule" id="PRU00047"/>
    </source>
</evidence>
<accession>A0A016TSV9</accession>
<feature type="compositionally biased region" description="Basic and acidic residues" evidence="2">
    <location>
        <begin position="41"/>
        <end position="51"/>
    </location>
</feature>
<feature type="region of interest" description="Disordered" evidence="2">
    <location>
        <begin position="81"/>
        <end position="142"/>
    </location>
</feature>
<evidence type="ECO:0000313" key="5">
    <source>
        <dbReference type="Proteomes" id="UP000024635"/>
    </source>
</evidence>
<organism evidence="4 5">
    <name type="scientific">Ancylostoma ceylanicum</name>
    <dbReference type="NCBI Taxonomy" id="53326"/>
    <lineage>
        <taxon>Eukaryota</taxon>
        <taxon>Metazoa</taxon>
        <taxon>Ecdysozoa</taxon>
        <taxon>Nematoda</taxon>
        <taxon>Chromadorea</taxon>
        <taxon>Rhabditida</taxon>
        <taxon>Rhabditina</taxon>
        <taxon>Rhabditomorpha</taxon>
        <taxon>Strongyloidea</taxon>
        <taxon>Ancylostomatidae</taxon>
        <taxon>Ancylostomatinae</taxon>
        <taxon>Ancylostoma</taxon>
    </lineage>
</organism>
<feature type="region of interest" description="Disordered" evidence="2">
    <location>
        <begin position="202"/>
        <end position="238"/>
    </location>
</feature>
<feature type="compositionally biased region" description="Polar residues" evidence="2">
    <location>
        <begin position="477"/>
        <end position="498"/>
    </location>
</feature>
<feature type="compositionally biased region" description="Basic and acidic residues" evidence="2">
    <location>
        <begin position="549"/>
        <end position="562"/>
    </location>
</feature>
<feature type="compositionally biased region" description="Acidic residues" evidence="2">
    <location>
        <begin position="688"/>
        <end position="706"/>
    </location>
</feature>